<dbReference type="PROSITE" id="PS50405">
    <property type="entry name" value="GST_CTER"/>
    <property type="match status" value="1"/>
</dbReference>
<evidence type="ECO:0000313" key="5">
    <source>
        <dbReference type="EMBL" id="KAJ7641850.1"/>
    </source>
</evidence>
<name>A0AAD7C8M3_9AGAR</name>
<dbReference type="GO" id="GO:0043295">
    <property type="term" value="F:glutathione binding"/>
    <property type="evidence" value="ECO:0007669"/>
    <property type="project" value="TreeGrafter"/>
</dbReference>
<evidence type="ECO:0000259" key="4">
    <source>
        <dbReference type="PROSITE" id="PS50405"/>
    </source>
</evidence>
<sequence length="240" mass="27136">MVLKLYARKFVSGGTAIVALVLAEKQIPFELVEIDIQTNQNKTPEYLALHPFGQIPCIDDDGFVLYESRAICRYLCEKYPDQGAKELYPTGFKERALVEQAASVESANFIPYVSRIFRELLFKPLEGQETDQSSVDEALALLHKKLDAYEVILGKTKYLAGDVRVPSGTRYHSSCLSLELQEFTLADLFHLYAAPRLTDLGVDVWSERGPNVRRWWDDISTRPAWLKLRAEGVKGTTSTD</sequence>
<dbReference type="PANTHER" id="PTHR43900">
    <property type="entry name" value="GLUTATHIONE S-TRANSFERASE RHO"/>
    <property type="match status" value="1"/>
</dbReference>
<evidence type="ECO:0000256" key="2">
    <source>
        <dbReference type="ARBA" id="ARBA00022679"/>
    </source>
</evidence>
<evidence type="ECO:0000259" key="3">
    <source>
        <dbReference type="PROSITE" id="PS50404"/>
    </source>
</evidence>
<proteinExistence type="predicted"/>
<dbReference type="InterPro" id="IPR004045">
    <property type="entry name" value="Glutathione_S-Trfase_N"/>
</dbReference>
<dbReference type="SUPFAM" id="SSF47616">
    <property type="entry name" value="GST C-terminal domain-like"/>
    <property type="match status" value="1"/>
</dbReference>
<dbReference type="GO" id="GO:0005737">
    <property type="term" value="C:cytoplasm"/>
    <property type="evidence" value="ECO:0007669"/>
    <property type="project" value="TreeGrafter"/>
</dbReference>
<gene>
    <name evidence="5" type="ORF">FB45DRAFT_862937</name>
</gene>
<dbReference type="InterPro" id="IPR040079">
    <property type="entry name" value="Glutathione_S-Trfase"/>
</dbReference>
<dbReference type="Proteomes" id="UP001221142">
    <property type="component" value="Unassembled WGS sequence"/>
</dbReference>
<dbReference type="GO" id="GO:0004364">
    <property type="term" value="F:glutathione transferase activity"/>
    <property type="evidence" value="ECO:0007669"/>
    <property type="project" value="UniProtKB-EC"/>
</dbReference>
<dbReference type="InterPro" id="IPR010987">
    <property type="entry name" value="Glutathione-S-Trfase_C-like"/>
</dbReference>
<comment type="caution">
    <text evidence="5">The sequence shown here is derived from an EMBL/GenBank/DDBJ whole genome shotgun (WGS) entry which is preliminary data.</text>
</comment>
<dbReference type="SFLD" id="SFLDG00358">
    <property type="entry name" value="Main_(cytGST)"/>
    <property type="match status" value="1"/>
</dbReference>
<dbReference type="Gene3D" id="1.20.1050.10">
    <property type="match status" value="2"/>
</dbReference>
<dbReference type="EMBL" id="JARKIF010000004">
    <property type="protein sequence ID" value="KAJ7641850.1"/>
    <property type="molecule type" value="Genomic_DNA"/>
</dbReference>
<dbReference type="PROSITE" id="PS50404">
    <property type="entry name" value="GST_NTER"/>
    <property type="match status" value="1"/>
</dbReference>
<accession>A0AAD7C8M3</accession>
<feature type="domain" description="GST C-terminal" evidence="4">
    <location>
        <begin position="91"/>
        <end position="240"/>
    </location>
</feature>
<dbReference type="SFLD" id="SFLDS00019">
    <property type="entry name" value="Glutathione_Transferase_(cytos"/>
    <property type="match status" value="1"/>
</dbReference>
<organism evidence="5 6">
    <name type="scientific">Roridomyces roridus</name>
    <dbReference type="NCBI Taxonomy" id="1738132"/>
    <lineage>
        <taxon>Eukaryota</taxon>
        <taxon>Fungi</taxon>
        <taxon>Dikarya</taxon>
        <taxon>Basidiomycota</taxon>
        <taxon>Agaricomycotina</taxon>
        <taxon>Agaricomycetes</taxon>
        <taxon>Agaricomycetidae</taxon>
        <taxon>Agaricales</taxon>
        <taxon>Marasmiineae</taxon>
        <taxon>Mycenaceae</taxon>
        <taxon>Roridomyces</taxon>
    </lineage>
</organism>
<feature type="domain" description="GST N-terminal" evidence="3">
    <location>
        <begin position="1"/>
        <end position="83"/>
    </location>
</feature>
<dbReference type="EC" id="2.5.1.18" evidence="1"/>
<dbReference type="Gene3D" id="3.40.30.10">
    <property type="entry name" value="Glutaredoxin"/>
    <property type="match status" value="1"/>
</dbReference>
<evidence type="ECO:0000313" key="6">
    <source>
        <dbReference type="Proteomes" id="UP001221142"/>
    </source>
</evidence>
<keyword evidence="6" id="KW-1185">Reference proteome</keyword>
<dbReference type="GO" id="GO:0006749">
    <property type="term" value="P:glutathione metabolic process"/>
    <property type="evidence" value="ECO:0007669"/>
    <property type="project" value="TreeGrafter"/>
</dbReference>
<keyword evidence="2" id="KW-0808">Transferase</keyword>
<protein>
    <recommendedName>
        <fullName evidence="1">glutathione transferase</fullName>
        <ecNumber evidence="1">2.5.1.18</ecNumber>
    </recommendedName>
</protein>
<dbReference type="PANTHER" id="PTHR43900:SF3">
    <property type="entry name" value="GLUTATHIONE S-TRANSFERASE RHO"/>
    <property type="match status" value="1"/>
</dbReference>
<dbReference type="InterPro" id="IPR036249">
    <property type="entry name" value="Thioredoxin-like_sf"/>
</dbReference>
<dbReference type="SUPFAM" id="SSF52833">
    <property type="entry name" value="Thioredoxin-like"/>
    <property type="match status" value="1"/>
</dbReference>
<dbReference type="FunFam" id="3.40.30.10:FF:000016">
    <property type="entry name" value="Glutathione S-transferase F2"/>
    <property type="match status" value="1"/>
</dbReference>
<dbReference type="InterPro" id="IPR036282">
    <property type="entry name" value="Glutathione-S-Trfase_C_sf"/>
</dbReference>
<reference evidence="5" key="1">
    <citation type="submission" date="2023-03" db="EMBL/GenBank/DDBJ databases">
        <title>Massive genome expansion in bonnet fungi (Mycena s.s.) driven by repeated elements and novel gene families across ecological guilds.</title>
        <authorList>
            <consortium name="Lawrence Berkeley National Laboratory"/>
            <person name="Harder C.B."/>
            <person name="Miyauchi S."/>
            <person name="Viragh M."/>
            <person name="Kuo A."/>
            <person name="Thoen E."/>
            <person name="Andreopoulos B."/>
            <person name="Lu D."/>
            <person name="Skrede I."/>
            <person name="Drula E."/>
            <person name="Henrissat B."/>
            <person name="Morin E."/>
            <person name="Kohler A."/>
            <person name="Barry K."/>
            <person name="LaButti K."/>
            <person name="Morin E."/>
            <person name="Salamov A."/>
            <person name="Lipzen A."/>
            <person name="Mereny Z."/>
            <person name="Hegedus B."/>
            <person name="Baldrian P."/>
            <person name="Stursova M."/>
            <person name="Weitz H."/>
            <person name="Taylor A."/>
            <person name="Grigoriev I.V."/>
            <person name="Nagy L.G."/>
            <person name="Martin F."/>
            <person name="Kauserud H."/>
        </authorList>
    </citation>
    <scope>NUCLEOTIDE SEQUENCE</scope>
    <source>
        <strain evidence="5">9284</strain>
    </source>
</reference>
<evidence type="ECO:0000256" key="1">
    <source>
        <dbReference type="ARBA" id="ARBA00012452"/>
    </source>
</evidence>
<dbReference type="Pfam" id="PF13409">
    <property type="entry name" value="GST_N_2"/>
    <property type="match status" value="1"/>
</dbReference>
<dbReference type="AlphaFoldDB" id="A0AAD7C8M3"/>